<reference evidence="7" key="1">
    <citation type="submission" date="2015-07" db="EMBL/GenBank/DDBJ databases">
        <title>MeaNS - Measles Nucleotide Surveillance Program.</title>
        <authorList>
            <person name="Tran T."/>
            <person name="Druce J."/>
        </authorList>
    </citation>
    <scope>NUCLEOTIDE SEQUENCE</scope>
    <source>
        <strain evidence="7">UCB-OBI-ISO-001</strain>
        <tissue evidence="7">Gonad</tissue>
    </source>
</reference>
<dbReference type="InterPro" id="IPR000980">
    <property type="entry name" value="SH2"/>
</dbReference>
<dbReference type="InterPro" id="IPR051184">
    <property type="entry name" value="Tyrosine-phos_adapter"/>
</dbReference>
<feature type="domain" description="SH2" evidence="5">
    <location>
        <begin position="13"/>
        <end position="105"/>
    </location>
</feature>
<dbReference type="PRINTS" id="PR00452">
    <property type="entry name" value="SH3DOMAIN"/>
</dbReference>
<dbReference type="InterPro" id="IPR036028">
    <property type="entry name" value="SH3-like_dom_sf"/>
</dbReference>
<dbReference type="GO" id="GO:0007167">
    <property type="term" value="P:enzyme-linked receptor protein signaling pathway"/>
    <property type="evidence" value="ECO:0007669"/>
    <property type="project" value="TreeGrafter"/>
</dbReference>
<dbReference type="SMART" id="SM00252">
    <property type="entry name" value="SH2"/>
    <property type="match status" value="1"/>
</dbReference>
<evidence type="ECO:0000256" key="3">
    <source>
        <dbReference type="PROSITE-ProRule" id="PRU00191"/>
    </source>
</evidence>
<accession>A0A0L8HQW0</accession>
<evidence type="ECO:0000259" key="6">
    <source>
        <dbReference type="PROSITE" id="PS50002"/>
    </source>
</evidence>
<dbReference type="Pfam" id="PF00017">
    <property type="entry name" value="SH2"/>
    <property type="match status" value="1"/>
</dbReference>
<proteinExistence type="predicted"/>
<dbReference type="GO" id="GO:0005737">
    <property type="term" value="C:cytoplasm"/>
    <property type="evidence" value="ECO:0007669"/>
    <property type="project" value="TreeGrafter"/>
</dbReference>
<evidence type="ECO:0000259" key="5">
    <source>
        <dbReference type="PROSITE" id="PS50001"/>
    </source>
</evidence>
<dbReference type="STRING" id="37653.A0A0L8HQW0"/>
<dbReference type="Gene3D" id="2.30.30.40">
    <property type="entry name" value="SH3 Domains"/>
    <property type="match status" value="2"/>
</dbReference>
<dbReference type="InterPro" id="IPR036860">
    <property type="entry name" value="SH2_dom_sf"/>
</dbReference>
<dbReference type="Pfam" id="PF07653">
    <property type="entry name" value="SH3_2"/>
    <property type="match status" value="1"/>
</dbReference>
<dbReference type="PROSITE" id="PS50001">
    <property type="entry name" value="SH2"/>
    <property type="match status" value="1"/>
</dbReference>
<name>A0A0L8HQW0_OCTBM</name>
<dbReference type="CDD" id="cd11758">
    <property type="entry name" value="SH3_CRK_N"/>
    <property type="match status" value="1"/>
</dbReference>
<dbReference type="PRINTS" id="PR00401">
    <property type="entry name" value="SH2DOMAIN"/>
</dbReference>
<dbReference type="InterPro" id="IPR001452">
    <property type="entry name" value="SH3_domain"/>
</dbReference>
<dbReference type="OrthoDB" id="9204160at2759"/>
<dbReference type="GO" id="GO:1902531">
    <property type="term" value="P:regulation of intracellular signal transduction"/>
    <property type="evidence" value="ECO:0007669"/>
    <property type="project" value="UniProtKB-ARBA"/>
</dbReference>
<dbReference type="PANTHER" id="PTHR19969:SF5">
    <property type="entry name" value="CRK-LIKE PROTEIN"/>
    <property type="match status" value="1"/>
</dbReference>
<evidence type="ECO:0008006" key="8">
    <source>
        <dbReference type="Google" id="ProtNLM"/>
    </source>
</evidence>
<evidence type="ECO:0000256" key="2">
    <source>
        <dbReference type="ARBA" id="ARBA00022999"/>
    </source>
</evidence>
<organism evidence="7">
    <name type="scientific">Octopus bimaculoides</name>
    <name type="common">California two-spotted octopus</name>
    <dbReference type="NCBI Taxonomy" id="37653"/>
    <lineage>
        <taxon>Eukaryota</taxon>
        <taxon>Metazoa</taxon>
        <taxon>Spiralia</taxon>
        <taxon>Lophotrochozoa</taxon>
        <taxon>Mollusca</taxon>
        <taxon>Cephalopoda</taxon>
        <taxon>Coleoidea</taxon>
        <taxon>Octopodiformes</taxon>
        <taxon>Octopoda</taxon>
        <taxon>Incirrata</taxon>
        <taxon>Octopodidae</taxon>
        <taxon>Octopus</taxon>
    </lineage>
</organism>
<evidence type="ECO:0000313" key="7">
    <source>
        <dbReference type="EMBL" id="KOF91602.1"/>
    </source>
</evidence>
<gene>
    <name evidence="7" type="ORF">OCBIM_22008481mg</name>
</gene>
<dbReference type="SUPFAM" id="SSF50044">
    <property type="entry name" value="SH3-domain"/>
    <property type="match status" value="2"/>
</dbReference>
<dbReference type="EMBL" id="KQ417503">
    <property type="protein sequence ID" value="KOF91602.1"/>
    <property type="molecule type" value="Genomic_DNA"/>
</dbReference>
<dbReference type="Gene3D" id="3.30.505.10">
    <property type="entry name" value="SH2 domain"/>
    <property type="match status" value="1"/>
</dbReference>
<feature type="domain" description="SH3" evidence="6">
    <location>
        <begin position="195"/>
        <end position="258"/>
    </location>
</feature>
<dbReference type="KEGG" id="obi:106869162"/>
<dbReference type="SUPFAM" id="SSF55550">
    <property type="entry name" value="SH2 domain"/>
    <property type="match status" value="1"/>
</dbReference>
<evidence type="ECO:0000256" key="1">
    <source>
        <dbReference type="ARBA" id="ARBA00022443"/>
    </source>
</evidence>
<keyword evidence="1 4" id="KW-0728">SH3 domain</keyword>
<dbReference type="Pfam" id="PF00018">
    <property type="entry name" value="SH3_1"/>
    <property type="match status" value="1"/>
</dbReference>
<protein>
    <recommendedName>
        <fullName evidence="8">Adapter molecule Crk</fullName>
    </recommendedName>
</protein>
<dbReference type="InterPro" id="IPR035457">
    <property type="entry name" value="CRK_SH3_N"/>
</dbReference>
<dbReference type="AlphaFoldDB" id="A0A0L8HQW0"/>
<dbReference type="SMART" id="SM00326">
    <property type="entry name" value="SH3"/>
    <property type="match status" value="2"/>
</dbReference>
<dbReference type="OMA" id="NGMYKAE"/>
<dbReference type="GO" id="GO:0030971">
    <property type="term" value="F:receptor tyrosine kinase binding"/>
    <property type="evidence" value="ECO:0007669"/>
    <property type="project" value="TreeGrafter"/>
</dbReference>
<dbReference type="PANTHER" id="PTHR19969">
    <property type="entry name" value="SH2-SH3 ADAPTOR PROTEIN-RELATED"/>
    <property type="match status" value="1"/>
</dbReference>
<keyword evidence="2 3" id="KW-0727">SH2 domain</keyword>
<dbReference type="GO" id="GO:0035591">
    <property type="term" value="F:signaling adaptor activity"/>
    <property type="evidence" value="ECO:0007669"/>
    <property type="project" value="TreeGrafter"/>
</dbReference>
<evidence type="ECO:0000256" key="4">
    <source>
        <dbReference type="PROSITE-ProRule" id="PRU00192"/>
    </source>
</evidence>
<dbReference type="PROSITE" id="PS50002">
    <property type="entry name" value="SH3"/>
    <property type="match status" value="2"/>
</dbReference>
<sequence>MAGAFDPEDKNSWFFGPMAREEANDILKNETSSGIFLVRESQTMRGNLVLSVKEDCKMSHYIINRSQLGGIATFKIGDHEFNSMPSLLAFYKTHYLDSTCLIAPAPRMKVRAKYDFAGNDDEDLPFKKGDILEVISKDEEQWWTAKNERGDSGQIPVPYVEKYDPNQPQRISNSQNRDSNPSLAHIFTPTSFNPKVKLPAQAKVKQQRIPNIYDKTQLKLEVGEIVTVTKINANGQWEGEVNGKKGIFPFTHVEFIECEIPEEDHENNSGNVFVNLS</sequence>
<feature type="domain" description="SH3" evidence="6">
    <location>
        <begin position="105"/>
        <end position="165"/>
    </location>
</feature>
<dbReference type="GO" id="GO:0016477">
    <property type="term" value="P:cell migration"/>
    <property type="evidence" value="ECO:0007669"/>
    <property type="project" value="TreeGrafter"/>
</dbReference>